<evidence type="ECO:0000313" key="2">
    <source>
        <dbReference type="Proteomes" id="UP000007797"/>
    </source>
</evidence>
<name>F4QDG2_CACFS</name>
<accession>F4QDG2</accession>
<dbReference type="OrthoDB" id="2307807at2759"/>
<dbReference type="KEGG" id="dfa:DFA_12357"/>
<evidence type="ECO:0000313" key="1">
    <source>
        <dbReference type="EMBL" id="EGG14580.1"/>
    </source>
</evidence>
<dbReference type="Proteomes" id="UP000007797">
    <property type="component" value="Unassembled WGS sequence"/>
</dbReference>
<organism evidence="1 2">
    <name type="scientific">Cavenderia fasciculata</name>
    <name type="common">Slime mold</name>
    <name type="synonym">Dictyostelium fasciculatum</name>
    <dbReference type="NCBI Taxonomy" id="261658"/>
    <lineage>
        <taxon>Eukaryota</taxon>
        <taxon>Amoebozoa</taxon>
        <taxon>Evosea</taxon>
        <taxon>Eumycetozoa</taxon>
        <taxon>Dictyostelia</taxon>
        <taxon>Acytosteliales</taxon>
        <taxon>Cavenderiaceae</taxon>
        <taxon>Cavenderia</taxon>
    </lineage>
</organism>
<sequence>MKHPSWLIDGQIKFYEEPTETHEKILNTVVYNIRQLPLDDFDGSGSLQLRFSTNIVGEPDQSITPNRKPRQTADAHFLNPNRAPYPSLVIEVGKIQSLESLHRRALLYLGVETDISIVVAFLYDRDVSVAHPSIVISFGSAPLDQSTNDIFQRWNPQQVIVGNLDDHSPTQCTSANIPTYQIHLPSAQLYHGDPNQPIPLPPNISLDLFKIIRILNRIPDW</sequence>
<gene>
    <name evidence="1" type="ORF">DFA_12357</name>
</gene>
<dbReference type="GeneID" id="14866182"/>
<keyword evidence="2" id="KW-1185">Reference proteome</keyword>
<dbReference type="AlphaFoldDB" id="F4QDG2"/>
<protein>
    <recommendedName>
        <fullName evidence="3">Restriction endonuclease domain-containing protein</fullName>
    </recommendedName>
</protein>
<dbReference type="EMBL" id="GL883029">
    <property type="protein sequence ID" value="EGG14580.1"/>
    <property type="molecule type" value="Genomic_DNA"/>
</dbReference>
<reference evidence="2" key="1">
    <citation type="journal article" date="2011" name="Genome Res.">
        <title>Phylogeny-wide analysis of social amoeba genomes highlights ancient origins for complex intercellular communication.</title>
        <authorList>
            <person name="Heidel A.J."/>
            <person name="Lawal H.M."/>
            <person name="Felder M."/>
            <person name="Schilde C."/>
            <person name="Helps N.R."/>
            <person name="Tunggal B."/>
            <person name="Rivero F."/>
            <person name="John U."/>
            <person name="Schleicher M."/>
            <person name="Eichinger L."/>
            <person name="Platzer M."/>
            <person name="Noegel A.A."/>
            <person name="Schaap P."/>
            <person name="Gloeckner G."/>
        </authorList>
    </citation>
    <scope>NUCLEOTIDE SEQUENCE [LARGE SCALE GENOMIC DNA]</scope>
    <source>
        <strain evidence="2">SH3</strain>
    </source>
</reference>
<evidence type="ECO:0008006" key="3">
    <source>
        <dbReference type="Google" id="ProtNLM"/>
    </source>
</evidence>
<proteinExistence type="predicted"/>
<dbReference type="RefSeq" id="XP_004366100.1">
    <property type="nucleotide sequence ID" value="XM_004366043.1"/>
</dbReference>